<evidence type="ECO:0000256" key="2">
    <source>
        <dbReference type="SAM" id="Phobius"/>
    </source>
</evidence>
<dbReference type="PANTHER" id="PTHR30373">
    <property type="entry name" value="UPF0603 PROTEIN YGCG"/>
    <property type="match status" value="1"/>
</dbReference>
<accession>A0A933W277</accession>
<keyword evidence="2" id="KW-0812">Transmembrane</keyword>
<organism evidence="5 6">
    <name type="scientific">Eiseniibacteriota bacterium</name>
    <dbReference type="NCBI Taxonomy" id="2212470"/>
    <lineage>
        <taxon>Bacteria</taxon>
        <taxon>Candidatus Eiseniibacteriota</taxon>
    </lineage>
</organism>
<reference evidence="5" key="1">
    <citation type="submission" date="2020-07" db="EMBL/GenBank/DDBJ databases">
        <title>Huge and variable diversity of episymbiotic CPR bacteria and DPANN archaea in groundwater ecosystems.</title>
        <authorList>
            <person name="He C.Y."/>
            <person name="Keren R."/>
            <person name="Whittaker M."/>
            <person name="Farag I.F."/>
            <person name="Doudna J."/>
            <person name="Cate J.H.D."/>
            <person name="Banfield J.F."/>
        </authorList>
    </citation>
    <scope>NUCLEOTIDE SEQUENCE</scope>
    <source>
        <strain evidence="5">NC_groundwater_1813_Pr3_B-0.1um_71_17</strain>
    </source>
</reference>
<sequence>MKARAWLLCLALSCVAVAARATEPGDIPNPLQARNSFVADQAQLLDEGSIAQIDARVHALEVATGSQIAVVTIDTLTGYEPKPFATALFAEWGIGKRGKDDGVLVLVTLVPRRIEVETGYGAEGVLPDGRVGRILDRDVMPKLRAGEYGPALVAGVNAFAEALERTPVSGGASGGGAARSNFPLGAWLVGIATSIASLVGGLRWWGRRRFCPQCKKRMRWVPDKVELPFLTDDEALEEKLSSVDHRVWRCDDCDVTHVEHANRFFSRFAKCPKCERRTLGTRSVTLVAATTHSTGTQRVTRECVRPGCGYSKVSTEIIPRIETSSSSSSGGGHSGGGGSSFGGGSSGGGGAGRSW</sequence>
<dbReference type="AlphaFoldDB" id="A0A933W277"/>
<evidence type="ECO:0000256" key="3">
    <source>
        <dbReference type="SAM" id="SignalP"/>
    </source>
</evidence>
<proteinExistence type="predicted"/>
<dbReference type="InterPro" id="IPR007621">
    <property type="entry name" value="TPM_dom"/>
</dbReference>
<feature type="transmembrane region" description="Helical" evidence="2">
    <location>
        <begin position="184"/>
        <end position="206"/>
    </location>
</feature>
<comment type="caution">
    <text evidence="5">The sequence shown here is derived from an EMBL/GenBank/DDBJ whole genome shotgun (WGS) entry which is preliminary data.</text>
</comment>
<feature type="compositionally biased region" description="Gly residues" evidence="1">
    <location>
        <begin position="329"/>
        <end position="355"/>
    </location>
</feature>
<feature type="domain" description="TPM" evidence="4">
    <location>
        <begin position="38"/>
        <end position="161"/>
    </location>
</feature>
<evidence type="ECO:0000259" key="4">
    <source>
        <dbReference type="Pfam" id="PF04536"/>
    </source>
</evidence>
<dbReference type="PANTHER" id="PTHR30373:SF2">
    <property type="entry name" value="UPF0603 PROTEIN YGCG"/>
    <property type="match status" value="1"/>
</dbReference>
<evidence type="ECO:0000313" key="5">
    <source>
        <dbReference type="EMBL" id="MBI5169795.1"/>
    </source>
</evidence>
<dbReference type="Proteomes" id="UP000696931">
    <property type="component" value="Unassembled WGS sequence"/>
</dbReference>
<dbReference type="EMBL" id="JACRIW010000068">
    <property type="protein sequence ID" value="MBI5169795.1"/>
    <property type="molecule type" value="Genomic_DNA"/>
</dbReference>
<keyword evidence="2" id="KW-0472">Membrane</keyword>
<evidence type="ECO:0000256" key="1">
    <source>
        <dbReference type="SAM" id="MobiDB-lite"/>
    </source>
</evidence>
<keyword evidence="3" id="KW-0732">Signal</keyword>
<gene>
    <name evidence="5" type="ORF">HZA61_09930</name>
</gene>
<name>A0A933W277_UNCEI</name>
<dbReference type="Pfam" id="PF04536">
    <property type="entry name" value="TPM_phosphatase"/>
    <property type="match status" value="1"/>
</dbReference>
<feature type="region of interest" description="Disordered" evidence="1">
    <location>
        <begin position="319"/>
        <end position="355"/>
    </location>
</feature>
<feature type="chain" id="PRO_5037910116" evidence="3">
    <location>
        <begin position="19"/>
        <end position="355"/>
    </location>
</feature>
<evidence type="ECO:0000313" key="6">
    <source>
        <dbReference type="Proteomes" id="UP000696931"/>
    </source>
</evidence>
<keyword evidence="2" id="KW-1133">Transmembrane helix</keyword>
<dbReference type="Gene3D" id="3.10.310.50">
    <property type="match status" value="1"/>
</dbReference>
<protein>
    <submittedName>
        <fullName evidence="5">TPM domain-containing protein</fullName>
    </submittedName>
</protein>
<feature type="signal peptide" evidence="3">
    <location>
        <begin position="1"/>
        <end position="18"/>
    </location>
</feature>